<comment type="caution">
    <text evidence="15">The sequence shown here is derived from an EMBL/GenBank/DDBJ whole genome shotgun (WGS) entry which is preliminary data.</text>
</comment>
<evidence type="ECO:0000313" key="15">
    <source>
        <dbReference type="EMBL" id="KAA5536271.1"/>
    </source>
</evidence>
<evidence type="ECO:0000256" key="1">
    <source>
        <dbReference type="ARBA" id="ARBA00006583"/>
    </source>
</evidence>
<evidence type="ECO:0000256" key="10">
    <source>
        <dbReference type="RuleBase" id="RU000577"/>
    </source>
</evidence>
<evidence type="ECO:0000256" key="7">
    <source>
        <dbReference type="ARBA" id="ARBA00023125"/>
    </source>
</evidence>
<comment type="caution">
    <text evidence="8">Lacks conserved residue(s) required for the propagation of feature annotation.</text>
</comment>
<feature type="region of interest" description="Disordered" evidence="12">
    <location>
        <begin position="96"/>
        <end position="116"/>
    </location>
</feature>
<dbReference type="SUPFAM" id="SSF52540">
    <property type="entry name" value="P-loop containing nucleoside triphosphate hydrolases"/>
    <property type="match status" value="1"/>
</dbReference>
<dbReference type="Gene3D" id="1.10.8.60">
    <property type="match status" value="1"/>
</dbReference>
<dbReference type="FunFam" id="3.40.50.300:FF:000668">
    <property type="entry name" value="Chromosomal replication initiator protein DnaA"/>
    <property type="match status" value="1"/>
</dbReference>
<dbReference type="SMART" id="SM00382">
    <property type="entry name" value="AAA"/>
    <property type="match status" value="1"/>
</dbReference>
<dbReference type="AlphaFoldDB" id="A0A5M6CM24"/>
<dbReference type="GO" id="GO:0005524">
    <property type="term" value="F:ATP binding"/>
    <property type="evidence" value="ECO:0007669"/>
    <property type="project" value="UniProtKB-UniRule"/>
</dbReference>
<feature type="binding site" evidence="8">
    <location>
        <position position="201"/>
    </location>
    <ligand>
        <name>ATP</name>
        <dbReference type="ChEBI" id="CHEBI:30616"/>
    </ligand>
</feature>
<evidence type="ECO:0000256" key="11">
    <source>
        <dbReference type="RuleBase" id="RU004227"/>
    </source>
</evidence>
<dbReference type="Gene3D" id="1.10.1750.10">
    <property type="match status" value="1"/>
</dbReference>
<protein>
    <recommendedName>
        <fullName evidence="8 9">Chromosomal replication initiator protein DnaA</fullName>
    </recommendedName>
</protein>
<organism evidence="15 16">
    <name type="scientific">Taibaiella lutea</name>
    <dbReference type="NCBI Taxonomy" id="2608001"/>
    <lineage>
        <taxon>Bacteria</taxon>
        <taxon>Pseudomonadati</taxon>
        <taxon>Bacteroidota</taxon>
        <taxon>Chitinophagia</taxon>
        <taxon>Chitinophagales</taxon>
        <taxon>Chitinophagaceae</taxon>
        <taxon>Taibaiella</taxon>
    </lineage>
</organism>
<feature type="domain" description="AAA+ ATPase" evidence="13">
    <location>
        <begin position="187"/>
        <end position="316"/>
    </location>
</feature>
<keyword evidence="4 8" id="KW-0547">Nucleotide-binding</keyword>
<keyword evidence="6 8" id="KW-0446">Lipid-binding</keyword>
<dbReference type="HAMAP" id="MF_00377">
    <property type="entry name" value="DnaA_bact"/>
    <property type="match status" value="1"/>
</dbReference>
<feature type="domain" description="Chromosomal replication initiator DnaA C-terminal" evidence="14">
    <location>
        <begin position="398"/>
        <end position="467"/>
    </location>
</feature>
<feature type="binding site" evidence="8">
    <location>
        <position position="202"/>
    </location>
    <ligand>
        <name>ATP</name>
        <dbReference type="ChEBI" id="CHEBI:30616"/>
    </ligand>
</feature>
<comment type="function">
    <text evidence="8 10">Plays an essential role in the initiation and regulation of chromosomal replication. ATP-DnaA binds to the origin of replication (oriC) to initiate formation of the DNA replication initiation complex once per cell cycle. Binds the DnaA box (a 9 base pair repeat at the origin) and separates the double-stranded (ds)DNA. Forms a right-handed helical filament on oriC DNA; dsDNA binds to the exterior of the filament while single-stranded (ss)DNA is stabiized in the filament's interior. The ATP-DnaA-oriC complex binds and stabilizes one strand of the AT-rich DNA unwinding element (DUE), permitting loading of DNA polymerase. After initiation quickly degrades to an ADP-DnaA complex that is not apt for DNA replication. Binds acidic phospholipids.</text>
</comment>
<feature type="region of interest" description="Domain IV, binds dsDNA" evidence="8">
    <location>
        <begin position="371"/>
        <end position="493"/>
    </location>
</feature>
<dbReference type="Proteomes" id="UP000323632">
    <property type="component" value="Unassembled WGS sequence"/>
</dbReference>
<dbReference type="Gene3D" id="3.40.50.300">
    <property type="entry name" value="P-loop containing nucleotide triphosphate hydrolases"/>
    <property type="match status" value="1"/>
</dbReference>
<dbReference type="PANTHER" id="PTHR30050:SF2">
    <property type="entry name" value="CHROMOSOMAL REPLICATION INITIATOR PROTEIN DNAA"/>
    <property type="match status" value="1"/>
</dbReference>
<dbReference type="GO" id="GO:0008289">
    <property type="term" value="F:lipid binding"/>
    <property type="evidence" value="ECO:0007669"/>
    <property type="project" value="UniProtKB-KW"/>
</dbReference>
<dbReference type="PANTHER" id="PTHR30050">
    <property type="entry name" value="CHROMOSOMAL REPLICATION INITIATOR PROTEIN DNAA"/>
    <property type="match status" value="1"/>
</dbReference>
<keyword evidence="7 8" id="KW-0238">DNA-binding</keyword>
<dbReference type="InterPro" id="IPR013317">
    <property type="entry name" value="DnaA_dom"/>
</dbReference>
<dbReference type="GO" id="GO:0005886">
    <property type="term" value="C:plasma membrane"/>
    <property type="evidence" value="ECO:0007669"/>
    <property type="project" value="TreeGrafter"/>
</dbReference>
<feature type="region of interest" description="Domain I, interacts with DnaA modulators" evidence="8">
    <location>
        <begin position="1"/>
        <end position="96"/>
    </location>
</feature>
<dbReference type="GO" id="GO:0006270">
    <property type="term" value="P:DNA replication initiation"/>
    <property type="evidence" value="ECO:0007669"/>
    <property type="project" value="UniProtKB-UniRule"/>
</dbReference>
<evidence type="ECO:0000256" key="12">
    <source>
        <dbReference type="SAM" id="MobiDB-lite"/>
    </source>
</evidence>
<dbReference type="PRINTS" id="PR00051">
    <property type="entry name" value="DNAA"/>
</dbReference>
<dbReference type="InterPro" id="IPR001957">
    <property type="entry name" value="Chromosome_initiator_DnaA"/>
</dbReference>
<sequence>MTPSQQNINTSNTDAVTAWEKCLGIIKDNVNWRAFQTWFEPIKAAALVNGVLTIQVPSQFFYEWLEEHYVELLGKTIKRVLGREGRLEYRIQMEANAQQRQQQPATMQLPGSAHPKAPKDNNYVNLDYVMEDPLKIKNPFIIPGMKRVQIDPQLNPNSTFDNYIEGECNRLARTAGVHIAQKPGATAFNPLMIFGGTGCGKTHLLQAIGNEVRRLHPNKSVLYVSTEKFINQFIDHSKNQEVNDFIHFYQLIDVLLLDDIHLFVSATKTQDVFFAIFNHLHQNGKQIVLTSDTPPKDLEGMQERLLSRFRWGLHAEIQSPDYDTRKAILEMKMRNEGLEIPEEVVQYVAYNVQNNVRDLEGTVISLFAQATLNKKEIDLELAKRVLKNFVKSSFKELSIEDIQKMVCNFYNVTYNDLLSKTRKREIVQARQITMYLAKKFTRNSLKSIGEHFTGKDHTTVIHSCQTVENLMDTDSAYKEKLLEIQQKVQLAAM</sequence>
<dbReference type="SMART" id="SM00760">
    <property type="entry name" value="Bac_DnaA_C"/>
    <property type="match status" value="1"/>
</dbReference>
<dbReference type="GO" id="GO:0006275">
    <property type="term" value="P:regulation of DNA replication"/>
    <property type="evidence" value="ECO:0007669"/>
    <property type="project" value="UniProtKB-UniRule"/>
</dbReference>
<feature type="binding site" evidence="8">
    <location>
        <position position="200"/>
    </location>
    <ligand>
        <name>ATP</name>
        <dbReference type="ChEBI" id="CHEBI:30616"/>
    </ligand>
</feature>
<dbReference type="Gene3D" id="3.30.300.180">
    <property type="match status" value="1"/>
</dbReference>
<dbReference type="NCBIfam" id="TIGR00362">
    <property type="entry name" value="DnaA"/>
    <property type="match status" value="1"/>
</dbReference>
<feature type="binding site" evidence="8">
    <location>
        <position position="198"/>
    </location>
    <ligand>
        <name>ATP</name>
        <dbReference type="ChEBI" id="CHEBI:30616"/>
    </ligand>
</feature>
<gene>
    <name evidence="8 15" type="primary">dnaA</name>
    <name evidence="15" type="ORF">F0919_00980</name>
</gene>
<feature type="compositionally biased region" description="Low complexity" evidence="12">
    <location>
        <begin position="96"/>
        <end position="108"/>
    </location>
</feature>
<dbReference type="GO" id="GO:0005737">
    <property type="term" value="C:cytoplasm"/>
    <property type="evidence" value="ECO:0007669"/>
    <property type="project" value="UniProtKB-SubCell"/>
</dbReference>
<comment type="subunit">
    <text evidence="8">Oligomerizes as a right-handed, spiral filament on DNA at oriC.</text>
</comment>
<comment type="similarity">
    <text evidence="1 8 11">Belongs to the DnaA family.</text>
</comment>
<evidence type="ECO:0000256" key="3">
    <source>
        <dbReference type="ARBA" id="ARBA00022705"/>
    </source>
</evidence>
<dbReference type="Pfam" id="PF08299">
    <property type="entry name" value="Bac_DnaA_C"/>
    <property type="match status" value="1"/>
</dbReference>
<dbReference type="EMBL" id="VWSH01000001">
    <property type="protein sequence ID" value="KAA5536271.1"/>
    <property type="molecule type" value="Genomic_DNA"/>
</dbReference>
<evidence type="ECO:0000256" key="8">
    <source>
        <dbReference type="HAMAP-Rule" id="MF_00377"/>
    </source>
</evidence>
<dbReference type="GO" id="GO:0003688">
    <property type="term" value="F:DNA replication origin binding"/>
    <property type="evidence" value="ECO:0007669"/>
    <property type="project" value="UniProtKB-UniRule"/>
</dbReference>
<evidence type="ECO:0000259" key="13">
    <source>
        <dbReference type="SMART" id="SM00382"/>
    </source>
</evidence>
<reference evidence="15 16" key="1">
    <citation type="submission" date="2019-09" db="EMBL/GenBank/DDBJ databases">
        <title>Genome sequence and assembly of Taibaiella sp.</title>
        <authorList>
            <person name="Chhetri G."/>
        </authorList>
    </citation>
    <scope>NUCLEOTIDE SEQUENCE [LARGE SCALE GENOMIC DNA]</scope>
    <source>
        <strain evidence="15 16">KVB11</strain>
    </source>
</reference>
<evidence type="ECO:0000256" key="4">
    <source>
        <dbReference type="ARBA" id="ARBA00022741"/>
    </source>
</evidence>
<evidence type="ECO:0000313" key="16">
    <source>
        <dbReference type="Proteomes" id="UP000323632"/>
    </source>
</evidence>
<dbReference type="InterPro" id="IPR038454">
    <property type="entry name" value="DnaA_N_sf"/>
</dbReference>
<dbReference type="Pfam" id="PF11638">
    <property type="entry name" value="DnaA_N"/>
    <property type="match status" value="1"/>
</dbReference>
<keyword evidence="3 8" id="KW-0235">DNA replication</keyword>
<dbReference type="InterPro" id="IPR013159">
    <property type="entry name" value="DnaA_C"/>
</dbReference>
<evidence type="ECO:0000256" key="9">
    <source>
        <dbReference type="NCBIfam" id="TIGR00362"/>
    </source>
</evidence>
<dbReference type="RefSeq" id="WP_150030844.1">
    <property type="nucleotide sequence ID" value="NZ_VWSH01000001.1"/>
</dbReference>
<dbReference type="CDD" id="cd00009">
    <property type="entry name" value="AAA"/>
    <property type="match status" value="1"/>
</dbReference>
<dbReference type="InterPro" id="IPR024633">
    <property type="entry name" value="DnaA_N_dom"/>
</dbReference>
<comment type="domain">
    <text evidence="8">Domain I is involved in oligomerization and binding regulators, domain II is flexibile and of varying length in different bacteria, domain III forms the AAA+ region, while domain IV binds dsDNA.</text>
</comment>
<dbReference type="InterPro" id="IPR010921">
    <property type="entry name" value="Trp_repressor/repl_initiator"/>
</dbReference>
<keyword evidence="5 8" id="KW-0067">ATP-binding</keyword>
<dbReference type="Pfam" id="PF00308">
    <property type="entry name" value="Bac_DnaA"/>
    <property type="match status" value="1"/>
</dbReference>
<evidence type="ECO:0000256" key="5">
    <source>
        <dbReference type="ARBA" id="ARBA00022840"/>
    </source>
</evidence>
<name>A0A5M6CM24_9BACT</name>
<evidence type="ECO:0000259" key="14">
    <source>
        <dbReference type="SMART" id="SM00760"/>
    </source>
</evidence>
<dbReference type="InterPro" id="IPR027417">
    <property type="entry name" value="P-loop_NTPase"/>
</dbReference>
<keyword evidence="16" id="KW-1185">Reference proteome</keyword>
<comment type="subcellular location">
    <subcellularLocation>
        <location evidence="8">Cytoplasm</location>
    </subcellularLocation>
</comment>
<evidence type="ECO:0000256" key="6">
    <source>
        <dbReference type="ARBA" id="ARBA00023121"/>
    </source>
</evidence>
<dbReference type="CDD" id="cd06571">
    <property type="entry name" value="Bac_DnaA_C"/>
    <property type="match status" value="1"/>
</dbReference>
<keyword evidence="2 8" id="KW-0963">Cytoplasm</keyword>
<dbReference type="SUPFAM" id="SSF48295">
    <property type="entry name" value="TrpR-like"/>
    <property type="match status" value="1"/>
</dbReference>
<dbReference type="InterPro" id="IPR020591">
    <property type="entry name" value="Chromosome_initiator_DnaA-like"/>
</dbReference>
<evidence type="ECO:0000256" key="2">
    <source>
        <dbReference type="ARBA" id="ARBA00022490"/>
    </source>
</evidence>
<dbReference type="InterPro" id="IPR003593">
    <property type="entry name" value="AAA+_ATPase"/>
</dbReference>
<proteinExistence type="inferred from homology"/>
<accession>A0A5M6CM24</accession>